<evidence type="ECO:0000313" key="1">
    <source>
        <dbReference type="EMBL" id="GAA1974746.1"/>
    </source>
</evidence>
<gene>
    <name evidence="1" type="ORF">GCM10009798_39980</name>
</gene>
<name>A0ABP5D661_9ACTN</name>
<sequence length="56" mass="5908">MTTDRYVWLAAHPAAGRPSLCGCGQELDDGVRQHCPRCGAALVSDVVDPATRANVV</sequence>
<evidence type="ECO:0000313" key="2">
    <source>
        <dbReference type="Proteomes" id="UP001500571"/>
    </source>
</evidence>
<protein>
    <submittedName>
        <fullName evidence="1">Uncharacterized protein</fullName>
    </submittedName>
</protein>
<reference evidence="2" key="1">
    <citation type="journal article" date="2019" name="Int. J. Syst. Evol. Microbiol.">
        <title>The Global Catalogue of Microorganisms (GCM) 10K type strain sequencing project: providing services to taxonomists for standard genome sequencing and annotation.</title>
        <authorList>
            <consortium name="The Broad Institute Genomics Platform"/>
            <consortium name="The Broad Institute Genome Sequencing Center for Infectious Disease"/>
            <person name="Wu L."/>
            <person name="Ma J."/>
        </authorList>
    </citation>
    <scope>NUCLEOTIDE SEQUENCE [LARGE SCALE GENOMIC DNA]</scope>
    <source>
        <strain evidence="2">JCM 15309</strain>
    </source>
</reference>
<dbReference type="Proteomes" id="UP001500571">
    <property type="component" value="Unassembled WGS sequence"/>
</dbReference>
<organism evidence="1 2">
    <name type="scientific">Nocardioides panacihumi</name>
    <dbReference type="NCBI Taxonomy" id="400774"/>
    <lineage>
        <taxon>Bacteria</taxon>
        <taxon>Bacillati</taxon>
        <taxon>Actinomycetota</taxon>
        <taxon>Actinomycetes</taxon>
        <taxon>Propionibacteriales</taxon>
        <taxon>Nocardioidaceae</taxon>
        <taxon>Nocardioides</taxon>
    </lineage>
</organism>
<dbReference type="EMBL" id="BAAAPB010000005">
    <property type="protein sequence ID" value="GAA1974746.1"/>
    <property type="molecule type" value="Genomic_DNA"/>
</dbReference>
<accession>A0ABP5D661</accession>
<proteinExistence type="predicted"/>
<keyword evidence="2" id="KW-1185">Reference proteome</keyword>
<comment type="caution">
    <text evidence="1">The sequence shown here is derived from an EMBL/GenBank/DDBJ whole genome shotgun (WGS) entry which is preliminary data.</text>
</comment>